<dbReference type="RefSeq" id="XP_049151809.1">
    <property type="nucleotide sequence ID" value="XM_049294662.1"/>
</dbReference>
<protein>
    <submittedName>
        <fullName evidence="2">Uncharacterized protein</fullName>
    </submittedName>
</protein>
<reference evidence="2" key="1">
    <citation type="journal article" date="2021" name="Mol. Plant Microbe Interact.">
        <title>Complete Genome Sequence of the Plant-Pathogenic Fungus Colletotrichum lupini.</title>
        <authorList>
            <person name="Baroncelli R."/>
            <person name="Pensec F."/>
            <person name="Da Lio D."/>
            <person name="Boufleur T."/>
            <person name="Vicente I."/>
            <person name="Sarrocco S."/>
            <person name="Picot A."/>
            <person name="Baraldi E."/>
            <person name="Sukno S."/>
            <person name="Thon M."/>
            <person name="Le Floch G."/>
        </authorList>
    </citation>
    <scope>NUCLEOTIDE SEQUENCE</scope>
    <source>
        <strain evidence="2">IMI 504893</strain>
    </source>
</reference>
<proteinExistence type="predicted"/>
<dbReference type="EMBL" id="CP019480">
    <property type="protein sequence ID" value="UQC90208.1"/>
    <property type="molecule type" value="Genomic_DNA"/>
</dbReference>
<dbReference type="AlphaFoldDB" id="A0A9Q8T6M9"/>
<dbReference type="Proteomes" id="UP000830671">
    <property type="component" value="Chromosome 8"/>
</dbReference>
<feature type="compositionally biased region" description="Low complexity" evidence="1">
    <location>
        <begin position="42"/>
        <end position="51"/>
    </location>
</feature>
<feature type="region of interest" description="Disordered" evidence="1">
    <location>
        <begin position="1"/>
        <end position="92"/>
    </location>
</feature>
<feature type="region of interest" description="Disordered" evidence="1">
    <location>
        <begin position="344"/>
        <end position="367"/>
    </location>
</feature>
<gene>
    <name evidence="2" type="ORF">CLUP02_15738</name>
</gene>
<dbReference type="GeneID" id="73349672"/>
<name>A0A9Q8T6M9_9PEZI</name>
<feature type="compositionally biased region" description="Low complexity" evidence="1">
    <location>
        <begin position="1"/>
        <end position="17"/>
    </location>
</feature>
<evidence type="ECO:0000313" key="3">
    <source>
        <dbReference type="Proteomes" id="UP000830671"/>
    </source>
</evidence>
<dbReference type="KEGG" id="clup:CLUP02_15738"/>
<accession>A0A9Q8T6M9</accession>
<feature type="compositionally biased region" description="Polar residues" evidence="1">
    <location>
        <begin position="349"/>
        <end position="367"/>
    </location>
</feature>
<sequence length="415" mass="45388">MDSRPVATAPGPYTGPGSYPPPPSGAPPGVSVDPYSRPPQSTTPTAPYPGTVYGGPPPGPTSIAPVEHMSGPAAYPNPYPQKASMVEGPRPSAALNPLTTTTQDLKTVKTGTQFALREYLSLQRKRGRLDGAMSLELEDQIRAQGRVLLGDLKVLRKEVGTLIKDGENHRWRNWLIGGAVATFIPAVKRIFRRPSDKTETDVQASNSTEYAFWRSKALVARIKDSLLGRNSFASIAFFVFAVLYVFTNEVSLQVAKTVSKRLKRLSAKIERGDVEVVDQDMKLLEGWRWRVLMWAWKRASFDFTSGLSPARNTKPSSLVSEYFDKLNHLPVLPLFRSATPGPSRYMKGSTVTRSRGNSTKAMTETSNSSTLAFEMNAGTAYSDDSPITSAYSSIQSSLRLAPLLKNLPPVTISLH</sequence>
<keyword evidence="3" id="KW-1185">Reference proteome</keyword>
<evidence type="ECO:0000313" key="2">
    <source>
        <dbReference type="EMBL" id="UQC90208.1"/>
    </source>
</evidence>
<organism evidence="2 3">
    <name type="scientific">Colletotrichum lupini</name>
    <dbReference type="NCBI Taxonomy" id="145971"/>
    <lineage>
        <taxon>Eukaryota</taxon>
        <taxon>Fungi</taxon>
        <taxon>Dikarya</taxon>
        <taxon>Ascomycota</taxon>
        <taxon>Pezizomycotina</taxon>
        <taxon>Sordariomycetes</taxon>
        <taxon>Hypocreomycetidae</taxon>
        <taxon>Glomerellales</taxon>
        <taxon>Glomerellaceae</taxon>
        <taxon>Colletotrichum</taxon>
        <taxon>Colletotrichum acutatum species complex</taxon>
    </lineage>
</organism>
<evidence type="ECO:0000256" key="1">
    <source>
        <dbReference type="SAM" id="MobiDB-lite"/>
    </source>
</evidence>